<dbReference type="InterPro" id="IPR003615">
    <property type="entry name" value="HNH_nuc"/>
</dbReference>
<dbReference type="CDD" id="cd00085">
    <property type="entry name" value="HNHc"/>
    <property type="match status" value="1"/>
</dbReference>
<dbReference type="SMART" id="SM00507">
    <property type="entry name" value="HNHc"/>
    <property type="match status" value="1"/>
</dbReference>
<dbReference type="Proteomes" id="UP000198778">
    <property type="component" value="Unassembled WGS sequence"/>
</dbReference>
<evidence type="ECO:0000313" key="3">
    <source>
        <dbReference type="Proteomes" id="UP000198778"/>
    </source>
</evidence>
<reference evidence="3" key="1">
    <citation type="submission" date="2016-10" db="EMBL/GenBank/DDBJ databases">
        <authorList>
            <person name="Varghese N."/>
            <person name="Submissions S."/>
        </authorList>
    </citation>
    <scope>NUCLEOTIDE SEQUENCE [LARGE SCALE GENOMIC DNA]</scope>
    <source>
        <strain evidence="3">CGMCC 1.10369</strain>
    </source>
</reference>
<dbReference type="AlphaFoldDB" id="A0A1H0F3I4"/>
<dbReference type="Gene3D" id="1.10.30.50">
    <property type="match status" value="1"/>
</dbReference>
<evidence type="ECO:0000313" key="2">
    <source>
        <dbReference type="EMBL" id="SDN89218.1"/>
    </source>
</evidence>
<dbReference type="GO" id="GO:0004519">
    <property type="term" value="F:endonuclease activity"/>
    <property type="evidence" value="ECO:0007669"/>
    <property type="project" value="UniProtKB-KW"/>
</dbReference>
<dbReference type="RefSeq" id="WP_090842609.1">
    <property type="nucleotide sequence ID" value="NZ_FNIL01000004.1"/>
</dbReference>
<dbReference type="Pfam" id="PF13395">
    <property type="entry name" value="HNH_4"/>
    <property type="match status" value="1"/>
</dbReference>
<protein>
    <submittedName>
        <fullName evidence="2">HNH endonuclease</fullName>
    </submittedName>
</protein>
<name>A0A1H0F3I4_9BACI</name>
<dbReference type="STRING" id="745820.SAMN04488053_104175"/>
<keyword evidence="2" id="KW-0378">Hydrolase</keyword>
<keyword evidence="2" id="KW-0255">Endonuclease</keyword>
<evidence type="ECO:0000259" key="1">
    <source>
        <dbReference type="SMART" id="SM00507"/>
    </source>
</evidence>
<keyword evidence="3" id="KW-1185">Reference proteome</keyword>
<organism evidence="2 3">
    <name type="scientific">Alkalicoccus daliensis</name>
    <dbReference type="NCBI Taxonomy" id="745820"/>
    <lineage>
        <taxon>Bacteria</taxon>
        <taxon>Bacillati</taxon>
        <taxon>Bacillota</taxon>
        <taxon>Bacilli</taxon>
        <taxon>Bacillales</taxon>
        <taxon>Bacillaceae</taxon>
        <taxon>Alkalicoccus</taxon>
    </lineage>
</organism>
<proteinExistence type="predicted"/>
<gene>
    <name evidence="2" type="ORF">SAMN04488053_104175</name>
</gene>
<dbReference type="OrthoDB" id="489287at2"/>
<dbReference type="EMBL" id="FNIL01000004">
    <property type="protein sequence ID" value="SDN89218.1"/>
    <property type="molecule type" value="Genomic_DNA"/>
</dbReference>
<feature type="domain" description="HNH nuclease" evidence="1">
    <location>
        <begin position="211"/>
        <end position="266"/>
    </location>
</feature>
<sequence length="329" mass="38180">MSFKLREGSLNHAYLTDEDIWRIFSSLMSAKSSKSATYKYVLFKSLIENLYNVNDHLELTYEQLAYSFAKMYWNMVAVNGITNHNSGKNARTAVIIMDYQQAHQVPPGWAFDRLAGETQLQIINKMKAAMKVNVFGALYGDTDARFYAFDHKAERLHFHPQVYKFLLNYQSLLVQLTNFHLGKMIEKLNSPLSAAMLLRIEDLSKRSSLKPFEEVLLSYVTKTCFYCQKPLQQGNRQTQVDHFIPWSFVQSDQIWNLVLSCGPCNNAKRDKLAKEDFLVKLIDRNEELLDKMEDGNLTGQFTAYKAEKLEMMYEYSMKNGFDEIWVPSP</sequence>
<keyword evidence="2" id="KW-0540">Nuclease</keyword>
<accession>A0A1H0F3I4</accession>